<dbReference type="InterPro" id="IPR015413">
    <property type="entry name" value="Methionyl/Leucyl_tRNA_Synth"/>
</dbReference>
<evidence type="ECO:0000256" key="4">
    <source>
        <dbReference type="ARBA" id="ARBA00022598"/>
    </source>
</evidence>
<evidence type="ECO:0000256" key="3">
    <source>
        <dbReference type="ARBA" id="ARBA00018753"/>
    </source>
</evidence>
<evidence type="ECO:0000256" key="9">
    <source>
        <dbReference type="ARBA" id="ARBA00030904"/>
    </source>
</evidence>
<evidence type="ECO:0000256" key="6">
    <source>
        <dbReference type="ARBA" id="ARBA00022840"/>
    </source>
</evidence>
<evidence type="ECO:0000256" key="5">
    <source>
        <dbReference type="ARBA" id="ARBA00022741"/>
    </source>
</evidence>
<name>A0A1F8EUK6_9BACT</name>
<dbReference type="InterPro" id="IPR014758">
    <property type="entry name" value="Met-tRNA_synth"/>
</dbReference>
<evidence type="ECO:0000256" key="7">
    <source>
        <dbReference type="ARBA" id="ARBA00022917"/>
    </source>
</evidence>
<protein>
    <recommendedName>
        <fullName evidence="3">Methionine--tRNA ligase</fullName>
        <ecNumber evidence="2">6.1.1.10</ecNumber>
    </recommendedName>
    <alternativeName>
        <fullName evidence="9">Methionyl-tRNA synthetase</fullName>
    </alternativeName>
</protein>
<dbReference type="SUPFAM" id="SSF47323">
    <property type="entry name" value="Anticodon-binding domain of a subclass of class I aminoacyl-tRNA synthetases"/>
    <property type="match status" value="1"/>
</dbReference>
<evidence type="ECO:0000313" key="15">
    <source>
        <dbReference type="EMBL" id="OGN04534.1"/>
    </source>
</evidence>
<dbReference type="Pfam" id="PF00133">
    <property type="entry name" value="tRNA-synt_1"/>
    <property type="match status" value="1"/>
</dbReference>
<evidence type="ECO:0000256" key="1">
    <source>
        <dbReference type="ARBA" id="ARBA00003314"/>
    </source>
</evidence>
<comment type="caution">
    <text evidence="15">The sequence shown here is derived from an EMBL/GenBank/DDBJ whole genome shotgun (WGS) entry which is preliminary data.</text>
</comment>
<dbReference type="NCBIfam" id="TIGR00398">
    <property type="entry name" value="metG"/>
    <property type="match status" value="1"/>
</dbReference>
<keyword evidence="5 10" id="KW-0547">Nucleotide-binding</keyword>
<dbReference type="CDD" id="cd00814">
    <property type="entry name" value="MetRS_core"/>
    <property type="match status" value="1"/>
</dbReference>
<dbReference type="PANTHER" id="PTHR43326:SF1">
    <property type="entry name" value="METHIONINE--TRNA LIGASE, MITOCHONDRIAL"/>
    <property type="match status" value="1"/>
</dbReference>
<dbReference type="EC" id="6.1.1.10" evidence="2"/>
<dbReference type="InterPro" id="IPR009080">
    <property type="entry name" value="tRNAsynth_Ia_anticodon-bd"/>
</dbReference>
<evidence type="ECO:0000256" key="10">
    <source>
        <dbReference type="RuleBase" id="RU363039"/>
    </source>
</evidence>
<dbReference type="Gene3D" id="3.40.50.620">
    <property type="entry name" value="HUPs"/>
    <property type="match status" value="1"/>
</dbReference>
<dbReference type="InterPro" id="IPR023457">
    <property type="entry name" value="Met-tRNA_synth_2"/>
</dbReference>
<dbReference type="FunFam" id="2.170.220.10:FF:000003">
    <property type="entry name" value="Methionine--tRNA ligase"/>
    <property type="match status" value="1"/>
</dbReference>
<evidence type="ECO:0000313" key="16">
    <source>
        <dbReference type="Proteomes" id="UP000177507"/>
    </source>
</evidence>
<sequence>MVFYCNLKVAERATFFMNKFYITTPIFYVNDKPHIGHAFTLVLADVTARYHRSLGEETFLLTGTDEHGAKIARAAERQGEEPQQFTDRVSATFSELAKILNVSNNEFIRTTDQEIHWPGVFKIWEAIKASGDIYESEYEGLYCVGHEAFMKKSDLQDGVCPDHQTKPEKIKEKNYFFKLSKYKKRIKEAYVSGAIMVKPASRANEVLAMLEDSEDVSFSRPRKDLEWGIAVPGDDAQTIYVWADALTNYLSAMGYGRNEDWQKWWPADTHVIGKDILRFHGIIWPAMLLSAGLELPKSLLVHGFITVENQKMSKTIGNVIDPVELVKKYGVDPVRYYLLREIPSTEDGDFSYKKLEDRYNGDLANNLGNLVSRVAKLIETKLEGELNFDGKFFDKEVRQKIEEAEQKYRRAVEEFRLHEALTHIWDLFGFANAHIDSHKPWEADQEGSHLLRTITSIVAIIVSGSRWLEPFLPETVEKISNTFGNNLRAYDVLRLAGQKFIVTKIEPLFPRLK</sequence>
<reference evidence="15 16" key="1">
    <citation type="journal article" date="2016" name="Nat. Commun.">
        <title>Thousands of microbial genomes shed light on interconnected biogeochemical processes in an aquifer system.</title>
        <authorList>
            <person name="Anantharaman K."/>
            <person name="Brown C.T."/>
            <person name="Hug L.A."/>
            <person name="Sharon I."/>
            <person name="Castelle C.J."/>
            <person name="Probst A.J."/>
            <person name="Thomas B.C."/>
            <person name="Singh A."/>
            <person name="Wilkins M.J."/>
            <person name="Karaoz U."/>
            <person name="Brodie E.L."/>
            <person name="Williams K.H."/>
            <person name="Hubbard S.S."/>
            <person name="Banfield J.F."/>
        </authorList>
    </citation>
    <scope>NUCLEOTIDE SEQUENCE [LARGE SCALE GENOMIC DNA]</scope>
</reference>
<dbReference type="Pfam" id="PF09334">
    <property type="entry name" value="tRNA-synt_1g"/>
    <property type="match status" value="1"/>
</dbReference>
<keyword evidence="8 10" id="KW-0030">Aminoacyl-tRNA synthetase</keyword>
<accession>A0A1F8EUK6</accession>
<comment type="similarity">
    <text evidence="10">Belongs to the class-I aminoacyl-tRNA synthetase family.</text>
</comment>
<dbReference type="Gene3D" id="1.10.730.10">
    <property type="entry name" value="Isoleucyl-tRNA Synthetase, Domain 1"/>
    <property type="match status" value="1"/>
</dbReference>
<dbReference type="InterPro" id="IPR013155">
    <property type="entry name" value="M/V/L/I-tRNA-synth_anticd-bd"/>
</dbReference>
<keyword evidence="4 10" id="KW-0436">Ligase</keyword>
<feature type="domain" description="Methionyl/Leucyl tRNA synthetase" evidence="14">
    <location>
        <begin position="153"/>
        <end position="374"/>
    </location>
</feature>
<evidence type="ECO:0000256" key="8">
    <source>
        <dbReference type="ARBA" id="ARBA00023146"/>
    </source>
</evidence>
<dbReference type="PRINTS" id="PR01041">
    <property type="entry name" value="TRNASYNTHMET"/>
</dbReference>
<keyword evidence="6 10" id="KW-0067">ATP-binding</keyword>
<feature type="coiled-coil region" evidence="11">
    <location>
        <begin position="394"/>
        <end position="421"/>
    </location>
</feature>
<feature type="domain" description="Aminoacyl-tRNA synthetase class Ia" evidence="12">
    <location>
        <begin position="17"/>
        <end position="100"/>
    </location>
</feature>
<gene>
    <name evidence="15" type="ORF">A2831_00740</name>
</gene>
<dbReference type="AlphaFoldDB" id="A0A1F8EUK6"/>
<dbReference type="InterPro" id="IPR014729">
    <property type="entry name" value="Rossmann-like_a/b/a_fold"/>
</dbReference>
<dbReference type="GO" id="GO:0004825">
    <property type="term" value="F:methionine-tRNA ligase activity"/>
    <property type="evidence" value="ECO:0007669"/>
    <property type="project" value="UniProtKB-EC"/>
</dbReference>
<organism evidence="15 16">
    <name type="scientific">Candidatus Yanofskybacteria bacterium RIFCSPHIGHO2_01_FULL_44_17</name>
    <dbReference type="NCBI Taxonomy" id="1802668"/>
    <lineage>
        <taxon>Bacteria</taxon>
        <taxon>Candidatus Yanofskyibacteriota</taxon>
    </lineage>
</organism>
<dbReference type="InterPro" id="IPR033911">
    <property type="entry name" value="MetRS_core"/>
</dbReference>
<dbReference type="PANTHER" id="PTHR43326">
    <property type="entry name" value="METHIONYL-TRNA SYNTHETASE"/>
    <property type="match status" value="1"/>
</dbReference>
<dbReference type="Pfam" id="PF08264">
    <property type="entry name" value="Anticodon_1"/>
    <property type="match status" value="1"/>
</dbReference>
<dbReference type="EMBL" id="MGJI01000019">
    <property type="protein sequence ID" value="OGN04534.1"/>
    <property type="molecule type" value="Genomic_DNA"/>
</dbReference>
<keyword evidence="11" id="KW-0175">Coiled coil</keyword>
<dbReference type="STRING" id="1802668.A2831_00740"/>
<dbReference type="GO" id="GO:0005524">
    <property type="term" value="F:ATP binding"/>
    <property type="evidence" value="ECO:0007669"/>
    <property type="project" value="UniProtKB-KW"/>
</dbReference>
<keyword evidence="7 10" id="KW-0648">Protein biosynthesis</keyword>
<evidence type="ECO:0000259" key="13">
    <source>
        <dbReference type="Pfam" id="PF08264"/>
    </source>
</evidence>
<dbReference type="InterPro" id="IPR002300">
    <property type="entry name" value="aa-tRNA-synth_Ia"/>
</dbReference>
<proteinExistence type="inferred from homology"/>
<dbReference type="Proteomes" id="UP000177507">
    <property type="component" value="Unassembled WGS sequence"/>
</dbReference>
<dbReference type="Gene3D" id="2.170.220.10">
    <property type="match status" value="1"/>
</dbReference>
<dbReference type="GO" id="GO:0006431">
    <property type="term" value="P:methionyl-tRNA aminoacylation"/>
    <property type="evidence" value="ECO:0007669"/>
    <property type="project" value="InterPro"/>
</dbReference>
<comment type="function">
    <text evidence="1">Is required not only for elongation of protein synthesis but also for the initiation of all mRNA translation through initiator tRNA(fMet) aminoacylation.</text>
</comment>
<evidence type="ECO:0000256" key="11">
    <source>
        <dbReference type="SAM" id="Coils"/>
    </source>
</evidence>
<evidence type="ECO:0000259" key="12">
    <source>
        <dbReference type="Pfam" id="PF00133"/>
    </source>
</evidence>
<feature type="domain" description="Methionyl/Valyl/Leucyl/Isoleucyl-tRNA synthetase anticodon-binding" evidence="13">
    <location>
        <begin position="394"/>
        <end position="486"/>
    </location>
</feature>
<evidence type="ECO:0000259" key="14">
    <source>
        <dbReference type="Pfam" id="PF09334"/>
    </source>
</evidence>
<evidence type="ECO:0000256" key="2">
    <source>
        <dbReference type="ARBA" id="ARBA00012838"/>
    </source>
</evidence>
<dbReference type="SUPFAM" id="SSF52374">
    <property type="entry name" value="Nucleotidylyl transferase"/>
    <property type="match status" value="1"/>
</dbReference>